<feature type="non-terminal residue" evidence="2">
    <location>
        <position position="1"/>
    </location>
</feature>
<evidence type="ECO:0000256" key="1">
    <source>
        <dbReference type="SAM" id="Phobius"/>
    </source>
</evidence>
<dbReference type="AlphaFoldDB" id="A0A0B6YBT9"/>
<evidence type="ECO:0000313" key="2">
    <source>
        <dbReference type="EMBL" id="CEK53629.1"/>
    </source>
</evidence>
<keyword evidence="1" id="KW-0472">Membrane</keyword>
<reference evidence="2" key="1">
    <citation type="submission" date="2014-12" db="EMBL/GenBank/DDBJ databases">
        <title>Insight into the proteome of Arion vulgaris.</title>
        <authorList>
            <person name="Aradska J."/>
            <person name="Bulat T."/>
            <person name="Smidak R."/>
            <person name="Sarate P."/>
            <person name="Gangsoo J."/>
            <person name="Sialana F."/>
            <person name="Bilban M."/>
            <person name="Lubec G."/>
        </authorList>
    </citation>
    <scope>NUCLEOTIDE SEQUENCE</scope>
    <source>
        <tissue evidence="2">Skin</tissue>
    </source>
</reference>
<protein>
    <submittedName>
        <fullName evidence="2">Uncharacterized protein</fullName>
    </submittedName>
</protein>
<keyword evidence="1" id="KW-1133">Transmembrane helix</keyword>
<sequence length="68" mass="7535">HWLKRVSNGNHVGILPCCPKFQCGTSMISSNDRNINAFSEIIVVGILIVGLGWILSLTHACVTWRNDK</sequence>
<feature type="transmembrane region" description="Helical" evidence="1">
    <location>
        <begin position="41"/>
        <end position="62"/>
    </location>
</feature>
<proteinExistence type="predicted"/>
<name>A0A0B6YBT9_9EUPU</name>
<keyword evidence="1" id="KW-0812">Transmembrane</keyword>
<dbReference type="EMBL" id="HACG01006764">
    <property type="protein sequence ID" value="CEK53629.1"/>
    <property type="molecule type" value="Transcribed_RNA"/>
</dbReference>
<feature type="non-terminal residue" evidence="2">
    <location>
        <position position="68"/>
    </location>
</feature>
<gene>
    <name evidence="2" type="primary">ORF20894</name>
</gene>
<accession>A0A0B6YBT9</accession>
<organism evidence="2">
    <name type="scientific">Arion vulgaris</name>
    <dbReference type="NCBI Taxonomy" id="1028688"/>
    <lineage>
        <taxon>Eukaryota</taxon>
        <taxon>Metazoa</taxon>
        <taxon>Spiralia</taxon>
        <taxon>Lophotrochozoa</taxon>
        <taxon>Mollusca</taxon>
        <taxon>Gastropoda</taxon>
        <taxon>Heterobranchia</taxon>
        <taxon>Euthyneura</taxon>
        <taxon>Panpulmonata</taxon>
        <taxon>Eupulmonata</taxon>
        <taxon>Stylommatophora</taxon>
        <taxon>Helicina</taxon>
        <taxon>Arionoidea</taxon>
        <taxon>Arionidae</taxon>
        <taxon>Arion</taxon>
    </lineage>
</organism>